<dbReference type="Pfam" id="PF01835">
    <property type="entry name" value="MG2"/>
    <property type="match status" value="1"/>
</dbReference>
<dbReference type="SMART" id="SM01419">
    <property type="entry name" value="Thiol-ester_cl"/>
    <property type="match status" value="1"/>
</dbReference>
<dbReference type="InterPro" id="IPR041425">
    <property type="entry name" value="C3/4/5_MG1"/>
</dbReference>
<protein>
    <submittedName>
        <fullName evidence="8">CO4 protein</fullName>
    </submittedName>
</protein>
<dbReference type="Pfam" id="PF17791">
    <property type="entry name" value="MG3"/>
    <property type="match status" value="1"/>
</dbReference>
<dbReference type="InterPro" id="IPR009048">
    <property type="entry name" value="A-macroglobulin_rcpt-bd"/>
</dbReference>
<sequence length="1674" mass="188167">MERLILLMSFCLLLSDSQQAPSFLITAPNVVHLGTHETVTVQVHGAESPVQVTAYFKDETKNQLLSERIIFSLHQNNDYQEMKKIMLKPATLQQNLFKKSNLPYVLLVAESRELQKTIQSTRILLSSKKGYIFIQTDKPIYTQSSKVKYRIFILDNAMRPTDDTVTVAVLNSKGMVVKKSDRKIKAVVSEHFEIPDVADPGTWKIKAWFHQHEMSNVSAEFEVKKYELPSFEVKLVPLEPYYHIWNANFVFDIEAKHSYGKEIQGAAYVRFGIIDESENKVFIPGLEQQLSIQNGKGRVTLSTPLLEEKLRKSISTLEGFRLYVAVTTVETASGEMREEELSNVKFVKSPYAVDLSNTKKYFVPGAPFSVVASVSLVDGSPAGSLPVTATVTLPGKPPVKKTALSNEGGLIPFTFDIPRDAQNLEIMVKAEEGKEKLESPEARIKAERYQSASPDYLSISIPHSVVAPGDTLRITLNDIHQSGSGKIDYFYYMVVAKGQTELLGRVPSSSKIINLKITEKMVPAFRFLAYYFIENEGRQDIVADSVWVDVMDVCEGKIKVRTEQDTYEPTDLIKLQIEMDHVGKVALAVVDKAVFILNKKNKFTAKKVFNAMNSYDLGCSAGGGANSVQVFTDVGLAFLSDTIQSSVREGYKCLHGTKRQKRSLNFQRKMSGIASRYQNTDLQKCCQDGMRSNPMGLPCAKRVTRVSGSVECRNAFRDCCEKATALRKEAKRRNRVGLARQYSDREEFFDETSISLRSYFPESWWWHFEEVENPGKHSVENFAPDSITTWEVQAISISPEKGFCVADPHTFAVFKDFFVSLRLPYSVRRHEQLEIKAVVYNYLPNDLQVTVRMDAVKELCTAETAAKAVQLSLVAKGNSATPAYFSVVPLTVGEIPITITAFDKVSGHSDSIKKNLNVVVEGVLQREDETICINSDLKSHMLDLNRPSDMVPGSDSHVFVSLKGNTMGESVENCLSLTGVEKLIQVPTGCAEQTMVKMAPAVYAIEYLDASEQWVNFDPERKQEAISMIEQGYTRLLEFQKVDGSYGTFKRTPSSVWLTAFIVKVLTRCREYFSVQDSHILNSISYLVNQQQADGSFHDHHPVLDRSMQGGIKLAGEDLAMTAFVTIALQQTLRVYKLPDVVQVIRGAVAYMKNQLPRNTDCYSTVITAYALTLAQSDSEEDQFVKEKLRGCSVFDAAKQQRYWGNGNDAVSVETTAYALLQTLLLKDMEYARLVATWLTERRNYGGGYCSTQDTVVALEALSAYSIQTLNTASTDLTVKLRTPGRQNDYSIILTDSNEEFQKQIEFELGRKLEVSVDGRGNGTMSILKVYWSSELKNNTCNDLILTVEMEGNIQYSEDEYSDENDEEDFIAAENSTLEALSEIEWFDIRSRRKRDVISPSKAESLRYKVCVRATGSKAPKMSLVDLTLLSGLEPDTKDLEQLVMASDQYIQHYEYKGGKVLLYFGELTRGPDPDCISFGAKQINPMGLVQPANAILYDFYSPDRKCSVFYSAPKHSTMLSKVCHANVCQCAEGPCPRQKSTFNKAVTQTTRFSFVCYQPTADYAYDVEILNSTKKSVFDYYEAKIHRILKATADESIQVGAHRQFLTRSTCKLNMVPGKRYLLMGKDGETVDCNNKMQYFLDAQAWVEKIPDPSECSSTLRRQSCVHLQDFLN</sequence>
<feature type="non-terminal residue" evidence="8">
    <location>
        <position position="1"/>
    </location>
</feature>
<dbReference type="SMART" id="SM01360">
    <property type="entry name" value="A2M"/>
    <property type="match status" value="1"/>
</dbReference>
<dbReference type="FunFam" id="6.20.50.160:FF:000001">
    <property type="entry name" value="Complement component 4"/>
    <property type="match status" value="1"/>
</dbReference>
<dbReference type="SUPFAM" id="SSF48239">
    <property type="entry name" value="Terpenoid cyclases/Protein prenyltransferases"/>
    <property type="match status" value="1"/>
</dbReference>
<dbReference type="InterPro" id="IPR008993">
    <property type="entry name" value="TIMP-like_OB-fold"/>
</dbReference>
<dbReference type="FunFam" id="2.60.40.10:FF:000155">
    <property type="entry name" value="complement C3 isoform X1"/>
    <property type="match status" value="1"/>
</dbReference>
<dbReference type="Pfam" id="PF07678">
    <property type="entry name" value="TED_complement"/>
    <property type="match status" value="1"/>
</dbReference>
<feature type="domain" description="NTR" evidence="7">
    <location>
        <begin position="1536"/>
        <end position="1666"/>
    </location>
</feature>
<name>A0A7L1YVN4_9PASS</name>
<dbReference type="Gene3D" id="2.60.120.1540">
    <property type="match status" value="1"/>
</dbReference>
<dbReference type="FunFam" id="2.60.40.1940:FF:000001">
    <property type="entry name" value="Complement component C3"/>
    <property type="match status" value="1"/>
</dbReference>
<dbReference type="Pfam" id="PF17789">
    <property type="entry name" value="MG4"/>
    <property type="match status" value="1"/>
</dbReference>
<dbReference type="Gene3D" id="2.60.40.1930">
    <property type="match status" value="3"/>
</dbReference>
<dbReference type="SUPFAM" id="SSF49410">
    <property type="entry name" value="Alpha-macroglobulin receptor domain"/>
    <property type="match status" value="1"/>
</dbReference>
<dbReference type="Gene3D" id="6.20.50.160">
    <property type="match status" value="1"/>
</dbReference>
<dbReference type="PROSITE" id="PS50189">
    <property type="entry name" value="NTR"/>
    <property type="match status" value="1"/>
</dbReference>
<dbReference type="Gene3D" id="2.60.40.1940">
    <property type="match status" value="1"/>
</dbReference>
<dbReference type="FunFam" id="2.40.50.120:FF:000013">
    <property type="entry name" value="Complement C3"/>
    <property type="match status" value="1"/>
</dbReference>
<proteinExistence type="predicted"/>
<dbReference type="InterPro" id="IPR002890">
    <property type="entry name" value="MG2"/>
</dbReference>
<keyword evidence="9" id="KW-1185">Reference proteome</keyword>
<dbReference type="Gene3D" id="1.20.91.20">
    <property type="entry name" value="Anaphylotoxins (complement system)"/>
    <property type="match status" value="1"/>
</dbReference>
<dbReference type="EMBL" id="VXBX01007602">
    <property type="protein sequence ID" value="NXP26673.1"/>
    <property type="molecule type" value="Genomic_DNA"/>
</dbReference>
<dbReference type="Gene3D" id="2.20.130.20">
    <property type="match status" value="1"/>
</dbReference>
<evidence type="ECO:0000256" key="1">
    <source>
        <dbReference type="ARBA" id="ARBA00004613"/>
    </source>
</evidence>
<evidence type="ECO:0000259" key="6">
    <source>
        <dbReference type="PROSITE" id="PS01178"/>
    </source>
</evidence>
<dbReference type="InterPro" id="IPR050473">
    <property type="entry name" value="A2M/Complement_sys"/>
</dbReference>
<keyword evidence="5" id="KW-0732">Signal</keyword>
<dbReference type="Pfam" id="PF07703">
    <property type="entry name" value="A2M_BRD"/>
    <property type="match status" value="1"/>
</dbReference>
<dbReference type="InterPro" id="IPR000020">
    <property type="entry name" value="Anaphylatoxin/fibulin"/>
</dbReference>
<gene>
    <name evidence="8" type="primary">C4</name>
    <name evidence="8" type="ORF">SCYSUP_R05535</name>
</gene>
<feature type="chain" id="PRO_5029597097" evidence="5">
    <location>
        <begin position="23"/>
        <end position="1674"/>
    </location>
</feature>
<dbReference type="InterPro" id="IPR040839">
    <property type="entry name" value="MG4"/>
</dbReference>
<evidence type="ECO:0000313" key="9">
    <source>
        <dbReference type="Proteomes" id="UP000580825"/>
    </source>
</evidence>
<dbReference type="SMART" id="SM00643">
    <property type="entry name" value="C345C"/>
    <property type="match status" value="1"/>
</dbReference>
<organism evidence="8 9">
    <name type="scientific">Scytalopus superciliaris</name>
    <dbReference type="NCBI Taxonomy" id="312124"/>
    <lineage>
        <taxon>Eukaryota</taxon>
        <taxon>Metazoa</taxon>
        <taxon>Chordata</taxon>
        <taxon>Craniata</taxon>
        <taxon>Vertebrata</taxon>
        <taxon>Euteleostomi</taxon>
        <taxon>Archelosauria</taxon>
        <taxon>Archosauria</taxon>
        <taxon>Dinosauria</taxon>
        <taxon>Saurischia</taxon>
        <taxon>Theropoda</taxon>
        <taxon>Coelurosauria</taxon>
        <taxon>Aves</taxon>
        <taxon>Neognathae</taxon>
        <taxon>Neoaves</taxon>
        <taxon>Telluraves</taxon>
        <taxon>Australaves</taxon>
        <taxon>Passeriformes</taxon>
        <taxon>Rhinocryptidae</taxon>
        <taxon>Scytalopus</taxon>
    </lineage>
</organism>
<keyword evidence="2" id="KW-0964">Secreted</keyword>
<accession>A0A7L1YVN4</accession>
<dbReference type="Gene3D" id="2.40.50.120">
    <property type="match status" value="1"/>
</dbReference>
<dbReference type="InterPro" id="IPR011625">
    <property type="entry name" value="A2M_N_BRD"/>
</dbReference>
<dbReference type="PROSITE" id="PS00477">
    <property type="entry name" value="ALPHA_2_MACROGLOBULIN"/>
    <property type="match status" value="1"/>
</dbReference>
<dbReference type="Proteomes" id="UP000580825">
    <property type="component" value="Unassembled WGS sequence"/>
</dbReference>
<reference evidence="8 9" key="1">
    <citation type="submission" date="2019-09" db="EMBL/GenBank/DDBJ databases">
        <title>Bird 10,000 Genomes (B10K) Project - Family phase.</title>
        <authorList>
            <person name="Zhang G."/>
        </authorList>
    </citation>
    <scope>NUCLEOTIDE SEQUENCE [LARGE SCALE GENOMIC DNA]</scope>
    <source>
        <strain evidence="8">B10K-DU-002-46</strain>
        <tissue evidence="8">Muscle</tissue>
    </source>
</reference>
<dbReference type="InterPro" id="IPR047565">
    <property type="entry name" value="Alpha-macroglob_thiol-ester_cl"/>
</dbReference>
<keyword evidence="3" id="KW-0882">Thioester bond</keyword>
<dbReference type="InterPro" id="IPR041555">
    <property type="entry name" value="MG3"/>
</dbReference>
<dbReference type="CDD" id="cd00017">
    <property type="entry name" value="ANATO"/>
    <property type="match status" value="1"/>
</dbReference>
<feature type="non-terminal residue" evidence="8">
    <location>
        <position position="1674"/>
    </location>
</feature>
<dbReference type="Pfam" id="PF01759">
    <property type="entry name" value="NTR"/>
    <property type="match status" value="1"/>
</dbReference>
<dbReference type="InterPro" id="IPR011626">
    <property type="entry name" value="Alpha-macroglobulin_TED"/>
</dbReference>
<evidence type="ECO:0000256" key="4">
    <source>
        <dbReference type="ARBA" id="ARBA00023157"/>
    </source>
</evidence>
<dbReference type="PROSITE" id="PS01178">
    <property type="entry name" value="ANAPHYLATOXIN_2"/>
    <property type="match status" value="1"/>
</dbReference>
<dbReference type="PANTHER" id="PTHR11412">
    <property type="entry name" value="MACROGLOBULIN / COMPLEMENT"/>
    <property type="match status" value="1"/>
</dbReference>
<feature type="signal peptide" evidence="5">
    <location>
        <begin position="1"/>
        <end position="22"/>
    </location>
</feature>
<dbReference type="InterPro" id="IPR018081">
    <property type="entry name" value="Anaphylatoxin_comp_syst"/>
</dbReference>
<comment type="subcellular location">
    <subcellularLocation>
        <location evidence="1">Secreted</location>
    </subcellularLocation>
</comment>
<dbReference type="PANTHER" id="PTHR11412:SF86">
    <property type="entry name" value="COMPLEMENT C4-A-RELATED"/>
    <property type="match status" value="1"/>
</dbReference>
<dbReference type="GO" id="GO:0005615">
    <property type="term" value="C:extracellular space"/>
    <property type="evidence" value="ECO:0007669"/>
    <property type="project" value="InterPro"/>
</dbReference>
<dbReference type="InterPro" id="IPR036595">
    <property type="entry name" value="A-macroglobulin_rcpt-bd_sf"/>
</dbReference>
<dbReference type="Gene3D" id="2.60.40.10">
    <property type="entry name" value="Immunoglobulins"/>
    <property type="match status" value="2"/>
</dbReference>
<dbReference type="Pfam" id="PF17790">
    <property type="entry name" value="MG1"/>
    <property type="match status" value="1"/>
</dbReference>
<dbReference type="InterPro" id="IPR018933">
    <property type="entry name" value="Netrin_module_non-TIMP"/>
</dbReference>
<keyword evidence="4" id="KW-1015">Disulfide bond</keyword>
<dbReference type="InterPro" id="IPR013783">
    <property type="entry name" value="Ig-like_fold"/>
</dbReference>
<evidence type="ECO:0000256" key="3">
    <source>
        <dbReference type="ARBA" id="ARBA00022966"/>
    </source>
</evidence>
<dbReference type="Gene3D" id="1.50.10.20">
    <property type="match status" value="1"/>
</dbReference>
<comment type="caution">
    <text evidence="8">The sequence shown here is derived from an EMBL/GenBank/DDBJ whole genome shotgun (WGS) entry which is preliminary data.</text>
</comment>
<dbReference type="SMART" id="SM01359">
    <property type="entry name" value="A2M_N_2"/>
    <property type="match status" value="1"/>
</dbReference>
<feature type="domain" description="Anaphylatoxin-like" evidence="6">
    <location>
        <begin position="685"/>
        <end position="720"/>
    </location>
</feature>
<dbReference type="InterPro" id="IPR001134">
    <property type="entry name" value="Netrin_domain"/>
</dbReference>
<dbReference type="FunFam" id="2.20.130.20:FF:000005">
    <property type="entry name" value="Complement 4B (Chido blood group)"/>
    <property type="match status" value="1"/>
</dbReference>
<dbReference type="InterPro" id="IPR001599">
    <property type="entry name" value="Macroglobln_a2"/>
</dbReference>
<dbReference type="Pfam" id="PF01821">
    <property type="entry name" value="ANATO"/>
    <property type="match status" value="1"/>
</dbReference>
<evidence type="ECO:0000256" key="2">
    <source>
        <dbReference type="ARBA" id="ARBA00022525"/>
    </source>
</evidence>
<dbReference type="Pfam" id="PF07677">
    <property type="entry name" value="A2M_recep"/>
    <property type="match status" value="1"/>
</dbReference>
<dbReference type="Gene3D" id="2.60.40.690">
    <property type="entry name" value="Alpha-macroglobulin, receptor-binding domain"/>
    <property type="match status" value="1"/>
</dbReference>
<dbReference type="Pfam" id="PF00207">
    <property type="entry name" value="A2M"/>
    <property type="match status" value="1"/>
</dbReference>
<dbReference type="SUPFAM" id="SSF50242">
    <property type="entry name" value="TIMP-like"/>
    <property type="match status" value="1"/>
</dbReference>
<dbReference type="InterPro" id="IPR008930">
    <property type="entry name" value="Terpenoid_cyclase/PrenylTrfase"/>
</dbReference>
<evidence type="ECO:0000313" key="8">
    <source>
        <dbReference type="EMBL" id="NXP26673.1"/>
    </source>
</evidence>
<dbReference type="GO" id="GO:0004866">
    <property type="term" value="F:endopeptidase inhibitor activity"/>
    <property type="evidence" value="ECO:0007669"/>
    <property type="project" value="InterPro"/>
</dbReference>
<dbReference type="SUPFAM" id="SSF47686">
    <property type="entry name" value="Anaphylotoxins (complement system)"/>
    <property type="match status" value="1"/>
</dbReference>
<dbReference type="SMART" id="SM00104">
    <property type="entry name" value="ANATO"/>
    <property type="match status" value="1"/>
</dbReference>
<evidence type="ECO:0000259" key="7">
    <source>
        <dbReference type="PROSITE" id="PS50189"/>
    </source>
</evidence>
<evidence type="ECO:0000256" key="5">
    <source>
        <dbReference type="SAM" id="SignalP"/>
    </source>
</evidence>
<dbReference type="CDD" id="cd02896">
    <property type="entry name" value="complement_C3_C4_C5"/>
    <property type="match status" value="1"/>
</dbReference>
<dbReference type="InterPro" id="IPR019742">
    <property type="entry name" value="MacrogloblnA2_CS"/>
</dbReference>
<dbReference type="GO" id="GO:0006956">
    <property type="term" value="P:complement activation"/>
    <property type="evidence" value="ECO:0007669"/>
    <property type="project" value="TreeGrafter"/>
</dbReference>
<dbReference type="SMART" id="SM01361">
    <property type="entry name" value="A2M_recep"/>
    <property type="match status" value="1"/>
</dbReference>